<evidence type="ECO:0000313" key="1">
    <source>
        <dbReference type="EMBL" id="MQT46507.1"/>
    </source>
</evidence>
<reference evidence="1 2" key="1">
    <citation type="submission" date="2019-10" db="EMBL/GenBank/DDBJ databases">
        <title>Evaluation of single-gene subtyping targets for Pseudomonas.</title>
        <authorList>
            <person name="Reichler S.J."/>
            <person name="Orsi R.H."/>
            <person name="Wiedmann M."/>
            <person name="Martin N.H."/>
            <person name="Murphy S.I."/>
        </authorList>
    </citation>
    <scope>NUCLEOTIDE SEQUENCE [LARGE SCALE GENOMIC DNA]</scope>
    <source>
        <strain evidence="1 2">FSL R10-3257</strain>
    </source>
</reference>
<sequence>MTTLYHYHPETGELIGQSAADRSPLEPDIWLIPAYATDLPPPKPKARQVAVFRENRWQLAPDWRSAVLWSTENGIPVSITEIGLTPADVHATEKPPPSAAHRWLNGQWQEDADLKSALLDALKNQLCQQIDAVADQVRRELAGDPLRVAEYDRAAQEASAYQAAGYSGDVPASVLSWAQAKAWSPQAAAEDILRAARQWEAALYGLRDQRLKTKEAIRSATDQASAQALAEGGQQALRAFHQMASTPPP</sequence>
<gene>
    <name evidence="1" type="ORF">GHO40_07165</name>
</gene>
<comment type="caution">
    <text evidence="1">The sequence shown here is derived from an EMBL/GenBank/DDBJ whole genome shotgun (WGS) entry which is preliminary data.</text>
</comment>
<dbReference type="EMBL" id="WIWJ01000009">
    <property type="protein sequence ID" value="MQT46507.1"/>
    <property type="molecule type" value="Genomic_DNA"/>
</dbReference>
<dbReference type="AlphaFoldDB" id="A0A7X1W770"/>
<dbReference type="RefSeq" id="WP_153429492.1">
    <property type="nucleotide sequence ID" value="NZ_WIWJ01000009.1"/>
</dbReference>
<evidence type="ECO:0000313" key="2">
    <source>
        <dbReference type="Proteomes" id="UP000441404"/>
    </source>
</evidence>
<name>A0A7X1W770_9PSED</name>
<accession>A0A7X1W770</accession>
<dbReference type="Proteomes" id="UP000441404">
    <property type="component" value="Unassembled WGS sequence"/>
</dbReference>
<organism evidence="1 2">
    <name type="scientific">Pseudomonas helleri</name>
    <dbReference type="NCBI Taxonomy" id="1608996"/>
    <lineage>
        <taxon>Bacteria</taxon>
        <taxon>Pseudomonadati</taxon>
        <taxon>Pseudomonadota</taxon>
        <taxon>Gammaproteobacteria</taxon>
        <taxon>Pseudomonadales</taxon>
        <taxon>Pseudomonadaceae</taxon>
        <taxon>Pseudomonas</taxon>
    </lineage>
</organism>
<protein>
    <submittedName>
        <fullName evidence="1">Phage tail protein</fullName>
    </submittedName>
</protein>
<proteinExistence type="predicted"/>